<evidence type="ECO:0000259" key="2">
    <source>
        <dbReference type="Pfam" id="PF07885"/>
    </source>
</evidence>
<proteinExistence type="predicted"/>
<name>A0A6C0KCV3_9ZZZZ</name>
<evidence type="ECO:0000256" key="1">
    <source>
        <dbReference type="SAM" id="Phobius"/>
    </source>
</evidence>
<dbReference type="AlphaFoldDB" id="A0A6C0KCV3"/>
<keyword evidence="1" id="KW-0472">Membrane</keyword>
<dbReference type="EMBL" id="MN740843">
    <property type="protein sequence ID" value="QHU14557.1"/>
    <property type="molecule type" value="Genomic_DNA"/>
</dbReference>
<evidence type="ECO:0000313" key="3">
    <source>
        <dbReference type="EMBL" id="QHU14557.1"/>
    </source>
</evidence>
<reference evidence="3" key="1">
    <citation type="journal article" date="2020" name="Nature">
        <title>Giant virus diversity and host interactions through global metagenomics.</title>
        <authorList>
            <person name="Schulz F."/>
            <person name="Roux S."/>
            <person name="Paez-Espino D."/>
            <person name="Jungbluth S."/>
            <person name="Walsh D.A."/>
            <person name="Denef V.J."/>
            <person name="McMahon K.D."/>
            <person name="Konstantinidis K.T."/>
            <person name="Eloe-Fadrosh E.A."/>
            <person name="Kyrpides N.C."/>
            <person name="Woyke T."/>
        </authorList>
    </citation>
    <scope>NUCLEOTIDE SEQUENCE</scope>
    <source>
        <strain evidence="3">GVMAG-S-1102113-118</strain>
    </source>
</reference>
<keyword evidence="1" id="KW-0812">Transmembrane</keyword>
<feature type="transmembrane region" description="Helical" evidence="1">
    <location>
        <begin position="44"/>
        <end position="64"/>
    </location>
</feature>
<dbReference type="SUPFAM" id="SSF81324">
    <property type="entry name" value="Voltage-gated potassium channels"/>
    <property type="match status" value="1"/>
</dbReference>
<keyword evidence="1" id="KW-1133">Transmembrane helix</keyword>
<dbReference type="Pfam" id="PF07885">
    <property type="entry name" value="Ion_trans_2"/>
    <property type="match status" value="1"/>
</dbReference>
<accession>A0A6C0KCV3</accession>
<protein>
    <recommendedName>
        <fullName evidence="2">Potassium channel domain-containing protein</fullName>
    </recommendedName>
</protein>
<dbReference type="Gene3D" id="1.10.287.70">
    <property type="match status" value="1"/>
</dbReference>
<dbReference type="InterPro" id="IPR013099">
    <property type="entry name" value="K_chnl_dom"/>
</dbReference>
<organism evidence="3">
    <name type="scientific">viral metagenome</name>
    <dbReference type="NCBI Taxonomy" id="1070528"/>
    <lineage>
        <taxon>unclassified sequences</taxon>
        <taxon>metagenomes</taxon>
        <taxon>organismal metagenomes</taxon>
    </lineage>
</organism>
<feature type="domain" description="Potassium channel" evidence="2">
    <location>
        <begin position="11"/>
        <end position="69"/>
    </location>
</feature>
<sequence>MAASWVAVNALVILLFACVYYTIDKHRENSYFTGISKNREDRLFSDYLYFSVIISSTLGLGEIAPRRPEENTEFSIVGRVVIATHILFSLFVNDVLDSIENFVLA</sequence>
<feature type="transmembrane region" description="Helical" evidence="1">
    <location>
        <begin position="6"/>
        <end position="23"/>
    </location>
</feature>
<feature type="transmembrane region" description="Helical" evidence="1">
    <location>
        <begin position="76"/>
        <end position="96"/>
    </location>
</feature>